<evidence type="ECO:0000313" key="2">
    <source>
        <dbReference type="EMBL" id="CRZ08734.1"/>
    </source>
</evidence>
<reference evidence="2" key="1">
    <citation type="submission" date="2015-04" db="EMBL/GenBank/DDBJ databases">
        <title>The genome sequence of the plant pathogenic Rhizarian Plasmodiophora brassicae reveals insights in its biotrophic life cycle and the origin of chitin synthesis.</title>
        <authorList>
            <person name="Schwelm A."/>
            <person name="Fogelqvist J."/>
            <person name="Knaust A."/>
            <person name="Julke S."/>
            <person name="Lilja T."/>
            <person name="Dhandapani V."/>
            <person name="Bonilla-Rosso G."/>
            <person name="Karlsson M."/>
            <person name="Shevchenko A."/>
            <person name="Choi S.R."/>
            <person name="Kim H.G."/>
            <person name="Park J.Y."/>
            <person name="Lim Y.P."/>
            <person name="Ludwig-Muller J."/>
            <person name="Dixelius C."/>
        </authorList>
    </citation>
    <scope>NUCLEOTIDE SEQUENCE</scope>
    <source>
        <tissue evidence="2">Potato root galls</tissue>
    </source>
</reference>
<evidence type="ECO:0008006" key="3">
    <source>
        <dbReference type="Google" id="ProtNLM"/>
    </source>
</evidence>
<feature type="non-terminal residue" evidence="2">
    <location>
        <position position="1"/>
    </location>
</feature>
<dbReference type="SUPFAM" id="SSF56219">
    <property type="entry name" value="DNase I-like"/>
    <property type="match status" value="1"/>
</dbReference>
<dbReference type="EMBL" id="HACM01008282">
    <property type="protein sequence ID" value="CRZ08724.1"/>
    <property type="molecule type" value="Transcribed_RNA"/>
</dbReference>
<dbReference type="InterPro" id="IPR036691">
    <property type="entry name" value="Endo/exonu/phosph_ase_sf"/>
</dbReference>
<sequence length="163" mass="18952">SGIFWREQVKIDKFYPPAIQCFGQFADIDRQTRRAYWKQGEIFAETNKESIFITGDLDGILEEFRIMNNPEIPTRENNTLDITLANRKMAKQIVNFEVHTDLSSDHIPIRESDQVQVLEQTPEGGTQTKKQIQTQIAHSDKLQNNQNTNYKEKRSTKHSGDRI</sequence>
<dbReference type="EMBL" id="HACM01008231">
    <property type="protein sequence ID" value="CRZ08673.1"/>
    <property type="molecule type" value="Transcribed_RNA"/>
</dbReference>
<dbReference type="EMBL" id="HACM01008215">
    <property type="protein sequence ID" value="CRZ08657.1"/>
    <property type="molecule type" value="Transcribed_RNA"/>
</dbReference>
<dbReference type="EMBL" id="HACM01008271">
    <property type="protein sequence ID" value="CRZ08713.1"/>
    <property type="molecule type" value="Transcribed_RNA"/>
</dbReference>
<dbReference type="EMBL" id="HACM01008246">
    <property type="protein sequence ID" value="CRZ08688.1"/>
    <property type="molecule type" value="Transcribed_RNA"/>
</dbReference>
<dbReference type="AlphaFoldDB" id="A0A0H5RJ55"/>
<dbReference type="EMBL" id="HACM01008225">
    <property type="protein sequence ID" value="CRZ08667.1"/>
    <property type="molecule type" value="Transcribed_RNA"/>
</dbReference>
<feature type="region of interest" description="Disordered" evidence="1">
    <location>
        <begin position="138"/>
        <end position="163"/>
    </location>
</feature>
<evidence type="ECO:0000256" key="1">
    <source>
        <dbReference type="SAM" id="MobiDB-lite"/>
    </source>
</evidence>
<dbReference type="Gene3D" id="3.60.10.10">
    <property type="entry name" value="Endonuclease/exonuclease/phosphatase"/>
    <property type="match status" value="1"/>
</dbReference>
<dbReference type="EMBL" id="HACM01008236">
    <property type="protein sequence ID" value="CRZ08678.1"/>
    <property type="molecule type" value="Transcribed_RNA"/>
</dbReference>
<accession>A0A0H5RJ55</accession>
<dbReference type="EMBL" id="HACM01008292">
    <property type="protein sequence ID" value="CRZ08734.1"/>
    <property type="molecule type" value="Transcribed_RNA"/>
</dbReference>
<name>A0A0H5RJ55_9EUKA</name>
<protein>
    <recommendedName>
        <fullName evidence="3">Endonuclease/exonuclease/phosphatase domain-containing protein</fullName>
    </recommendedName>
</protein>
<dbReference type="EMBL" id="HACM01008289">
    <property type="protein sequence ID" value="CRZ08731.1"/>
    <property type="molecule type" value="Transcribed_RNA"/>
</dbReference>
<dbReference type="EMBL" id="HACM01008247">
    <property type="protein sequence ID" value="CRZ08689.1"/>
    <property type="molecule type" value="Transcribed_RNA"/>
</dbReference>
<feature type="compositionally biased region" description="Basic and acidic residues" evidence="1">
    <location>
        <begin position="150"/>
        <end position="163"/>
    </location>
</feature>
<organism evidence="2">
    <name type="scientific">Spongospora subterranea</name>
    <dbReference type="NCBI Taxonomy" id="70186"/>
    <lineage>
        <taxon>Eukaryota</taxon>
        <taxon>Sar</taxon>
        <taxon>Rhizaria</taxon>
        <taxon>Endomyxa</taxon>
        <taxon>Phytomyxea</taxon>
        <taxon>Plasmodiophorida</taxon>
        <taxon>Plasmodiophoridae</taxon>
        <taxon>Spongospora</taxon>
    </lineage>
</organism>
<proteinExistence type="predicted"/>
<dbReference type="EMBL" id="HACM01008254">
    <property type="protein sequence ID" value="CRZ08696.1"/>
    <property type="molecule type" value="Transcribed_RNA"/>
</dbReference>